<dbReference type="Proteomes" id="UP001500751">
    <property type="component" value="Unassembled WGS sequence"/>
</dbReference>
<dbReference type="RefSeq" id="WP_344666585.1">
    <property type="nucleotide sequence ID" value="NZ_BAAAQN010000017.1"/>
</dbReference>
<sequence length="66" mass="7192">MALRMMGATYQQIADAMNTAGVATPGGGPQWYPSYAYRQLRTREAGFGADDFVALDRRRRAAPPIG</sequence>
<evidence type="ECO:0000313" key="2">
    <source>
        <dbReference type="Proteomes" id="UP001500751"/>
    </source>
</evidence>
<comment type="caution">
    <text evidence="1">The sequence shown here is derived from an EMBL/GenBank/DDBJ whole genome shotgun (WGS) entry which is preliminary data.</text>
</comment>
<proteinExistence type="predicted"/>
<keyword evidence="2" id="KW-1185">Reference proteome</keyword>
<protein>
    <recommendedName>
        <fullName evidence="3">Recombinase domain-containing protein</fullName>
    </recommendedName>
</protein>
<evidence type="ECO:0000313" key="1">
    <source>
        <dbReference type="EMBL" id="GAA2031401.1"/>
    </source>
</evidence>
<reference evidence="2" key="1">
    <citation type="journal article" date="2019" name="Int. J. Syst. Evol. Microbiol.">
        <title>The Global Catalogue of Microorganisms (GCM) 10K type strain sequencing project: providing services to taxonomists for standard genome sequencing and annotation.</title>
        <authorList>
            <consortium name="The Broad Institute Genomics Platform"/>
            <consortium name="The Broad Institute Genome Sequencing Center for Infectious Disease"/>
            <person name="Wu L."/>
            <person name="Ma J."/>
        </authorList>
    </citation>
    <scope>NUCLEOTIDE SEQUENCE [LARGE SCALE GENOMIC DNA]</scope>
    <source>
        <strain evidence="2">JCM 16014</strain>
    </source>
</reference>
<accession>A0ABP5FPI4</accession>
<organism evidence="1 2">
    <name type="scientific">Catenulispora yoronensis</name>
    <dbReference type="NCBI Taxonomy" id="450799"/>
    <lineage>
        <taxon>Bacteria</taxon>
        <taxon>Bacillati</taxon>
        <taxon>Actinomycetota</taxon>
        <taxon>Actinomycetes</taxon>
        <taxon>Catenulisporales</taxon>
        <taxon>Catenulisporaceae</taxon>
        <taxon>Catenulispora</taxon>
    </lineage>
</organism>
<evidence type="ECO:0008006" key="3">
    <source>
        <dbReference type="Google" id="ProtNLM"/>
    </source>
</evidence>
<gene>
    <name evidence="1" type="ORF">GCM10009839_34150</name>
</gene>
<dbReference type="EMBL" id="BAAAQN010000017">
    <property type="protein sequence ID" value="GAA2031401.1"/>
    <property type="molecule type" value="Genomic_DNA"/>
</dbReference>
<name>A0ABP5FPI4_9ACTN</name>